<keyword evidence="6 8" id="KW-1133">Transmembrane helix</keyword>
<feature type="transmembrane region" description="Helical" evidence="8">
    <location>
        <begin position="12"/>
        <end position="30"/>
    </location>
</feature>
<dbReference type="PROSITE" id="PS01271">
    <property type="entry name" value="NA_SULFATE"/>
    <property type="match status" value="1"/>
</dbReference>
<comment type="similarity">
    <text evidence="2">Belongs to the CitM (TC 2.A.11) transporter family.</text>
</comment>
<name>A0A432VTC6_9GAMM</name>
<organism evidence="10 11">
    <name type="scientific">Aliidiomarina iranensis</name>
    <dbReference type="NCBI Taxonomy" id="1434071"/>
    <lineage>
        <taxon>Bacteria</taxon>
        <taxon>Pseudomonadati</taxon>
        <taxon>Pseudomonadota</taxon>
        <taxon>Gammaproteobacteria</taxon>
        <taxon>Alteromonadales</taxon>
        <taxon>Idiomarinaceae</taxon>
        <taxon>Aliidiomarina</taxon>
    </lineage>
</organism>
<feature type="transmembrane region" description="Helical" evidence="8">
    <location>
        <begin position="255"/>
        <end position="272"/>
    </location>
</feature>
<comment type="caution">
    <text evidence="10">The sequence shown here is derived from an EMBL/GenBank/DDBJ whole genome shotgun (WGS) entry which is preliminary data.</text>
</comment>
<evidence type="ECO:0000256" key="4">
    <source>
        <dbReference type="ARBA" id="ARBA00022475"/>
    </source>
</evidence>
<evidence type="ECO:0000313" key="11">
    <source>
        <dbReference type="Proteomes" id="UP000288395"/>
    </source>
</evidence>
<proteinExistence type="inferred from homology"/>
<dbReference type="GO" id="GO:0015105">
    <property type="term" value="F:arsenite transmembrane transporter activity"/>
    <property type="evidence" value="ECO:0007669"/>
    <property type="project" value="InterPro"/>
</dbReference>
<dbReference type="GO" id="GO:0015141">
    <property type="term" value="F:succinate transmembrane transporter activity"/>
    <property type="evidence" value="ECO:0007669"/>
    <property type="project" value="UniProtKB-ARBA"/>
</dbReference>
<keyword evidence="7 8" id="KW-0472">Membrane</keyword>
<evidence type="ECO:0000256" key="3">
    <source>
        <dbReference type="ARBA" id="ARBA00022448"/>
    </source>
</evidence>
<feature type="transmembrane region" description="Helical" evidence="8">
    <location>
        <begin position="405"/>
        <end position="424"/>
    </location>
</feature>
<dbReference type="PANTHER" id="PTHR10283">
    <property type="entry name" value="SOLUTE CARRIER FAMILY 13 MEMBER"/>
    <property type="match status" value="1"/>
</dbReference>
<gene>
    <name evidence="10" type="ORF">CWE08_09610</name>
</gene>
<dbReference type="InterPro" id="IPR001898">
    <property type="entry name" value="SLC13A/DASS"/>
</dbReference>
<feature type="transmembrane region" description="Helical" evidence="8">
    <location>
        <begin position="60"/>
        <end position="79"/>
    </location>
</feature>
<evidence type="ECO:0000259" key="9">
    <source>
        <dbReference type="Pfam" id="PF03600"/>
    </source>
</evidence>
<feature type="transmembrane region" description="Helical" evidence="8">
    <location>
        <begin position="129"/>
        <end position="160"/>
    </location>
</feature>
<keyword evidence="11" id="KW-1185">Reference proteome</keyword>
<dbReference type="Pfam" id="PF03600">
    <property type="entry name" value="CitMHS"/>
    <property type="match status" value="1"/>
</dbReference>
<feature type="transmembrane region" description="Helical" evidence="8">
    <location>
        <begin position="382"/>
        <end position="399"/>
    </location>
</feature>
<dbReference type="InterPro" id="IPR000802">
    <property type="entry name" value="Arsenical_pump_ArsB"/>
</dbReference>
<dbReference type="Proteomes" id="UP000288395">
    <property type="component" value="Unassembled WGS sequence"/>
</dbReference>
<dbReference type="InterPro" id="IPR004680">
    <property type="entry name" value="Cit_transptr-like_dom"/>
</dbReference>
<feature type="transmembrane region" description="Helical" evidence="8">
    <location>
        <begin position="445"/>
        <end position="464"/>
    </location>
</feature>
<reference evidence="11" key="1">
    <citation type="journal article" date="2018" name="Front. Microbiol.">
        <title>Genome-Based Analysis Reveals the Taxonomy and Diversity of the Family Idiomarinaceae.</title>
        <authorList>
            <person name="Liu Y."/>
            <person name="Lai Q."/>
            <person name="Shao Z."/>
        </authorList>
    </citation>
    <scope>NUCLEOTIDE SEQUENCE [LARGE SCALE GENOMIC DNA]</scope>
    <source>
        <strain evidence="11">GBPy7</strain>
    </source>
</reference>
<feature type="transmembrane region" description="Helical" evidence="8">
    <location>
        <begin position="91"/>
        <end position="109"/>
    </location>
</feature>
<feature type="transmembrane region" description="Helical" evidence="8">
    <location>
        <begin position="172"/>
        <end position="192"/>
    </location>
</feature>
<dbReference type="GO" id="GO:0005886">
    <property type="term" value="C:plasma membrane"/>
    <property type="evidence" value="ECO:0007669"/>
    <property type="project" value="UniProtKB-SubCell"/>
</dbReference>
<evidence type="ECO:0000256" key="7">
    <source>
        <dbReference type="ARBA" id="ARBA00023136"/>
    </source>
</evidence>
<evidence type="ECO:0000313" key="10">
    <source>
        <dbReference type="EMBL" id="RUO19675.1"/>
    </source>
</evidence>
<dbReference type="PRINTS" id="PR00758">
    <property type="entry name" value="ARSENICPUMP"/>
</dbReference>
<dbReference type="RefSeq" id="WP_126767805.1">
    <property type="nucleotide sequence ID" value="NZ_PIPJ01000007.1"/>
</dbReference>
<feature type="transmembrane region" description="Helical" evidence="8">
    <location>
        <begin position="284"/>
        <end position="305"/>
    </location>
</feature>
<feature type="transmembrane region" description="Helical" evidence="8">
    <location>
        <begin position="357"/>
        <end position="375"/>
    </location>
</feature>
<evidence type="ECO:0000256" key="1">
    <source>
        <dbReference type="ARBA" id="ARBA00004651"/>
    </source>
</evidence>
<evidence type="ECO:0000256" key="6">
    <source>
        <dbReference type="ARBA" id="ARBA00022989"/>
    </source>
</evidence>
<dbReference type="NCBIfam" id="TIGR00785">
    <property type="entry name" value="dass"/>
    <property type="match status" value="1"/>
</dbReference>
<keyword evidence="3" id="KW-0813">Transport</keyword>
<evidence type="ECO:0000256" key="5">
    <source>
        <dbReference type="ARBA" id="ARBA00022692"/>
    </source>
</evidence>
<evidence type="ECO:0000256" key="2">
    <source>
        <dbReference type="ARBA" id="ARBA00009843"/>
    </source>
</evidence>
<evidence type="ECO:0000256" key="8">
    <source>
        <dbReference type="SAM" id="Phobius"/>
    </source>
</evidence>
<dbReference type="EMBL" id="PIPJ01000007">
    <property type="protein sequence ID" value="RUO19675.1"/>
    <property type="molecule type" value="Genomic_DNA"/>
</dbReference>
<feature type="domain" description="Citrate transporter-like" evidence="9">
    <location>
        <begin position="52"/>
        <end position="403"/>
    </location>
</feature>
<protein>
    <submittedName>
        <fullName evidence="10">Sodium:dicarboxylate symporter</fullName>
    </submittedName>
</protein>
<accession>A0A432VTC6</accession>
<dbReference type="AlphaFoldDB" id="A0A432VTC6"/>
<comment type="subcellular location">
    <subcellularLocation>
        <location evidence="1">Cell membrane</location>
        <topology evidence="1">Multi-pass membrane protein</topology>
    </subcellularLocation>
</comment>
<dbReference type="PANTHER" id="PTHR10283:SF82">
    <property type="entry name" value="SOLUTE CARRIER FAMILY 13 MEMBER 2"/>
    <property type="match status" value="1"/>
</dbReference>
<feature type="transmembrane region" description="Helical" evidence="8">
    <location>
        <begin position="326"/>
        <end position="345"/>
    </location>
</feature>
<sequence>MANESVKKWRVAPSHIVLGPVIAAIVLAAVTLSGMPAPAAWTLAVVVWVAWWWITEALPLPVTSLLPFILLPLGGIISFQESSRALGDPVIILFMGAFMLAKAVEASGVHRRMALNLVSLVGASDGRRLVLSFMLAAALLSMWISNTAAVLALLPVALALAEASEDHRFQRALLLGLAYSASLGGVATLIGTPPNLIFASIYEQISGESFGFARWMSIGIPMVALGLPVIGLWLTRGLTLNVPLELPKLGRISVYEKRVLIVFGTVIFLWVFRTEPFGGWTALVGTPLVGDSTVALAGVVAMFMVSNGREGRLLTWEQAVDIPWGILLLFAGGICLAAGIMQSGLGDIIGSALGNFGGMPIWLFVLLLTLSVSFLTEVTSNTATATLLMPILAATAIAIDLPIEVLMIPAAIACSCAFCLPVATPPNSIVFASQKVTIKEMSREGFVLNIALALITTLVVMVFVW</sequence>
<keyword evidence="5 8" id="KW-0812">Transmembrane</keyword>
<keyword evidence="4" id="KW-1003">Cell membrane</keyword>
<dbReference type="InterPro" id="IPR031312">
    <property type="entry name" value="Na/sul_symport_CS"/>
</dbReference>
<dbReference type="CDD" id="cd01115">
    <property type="entry name" value="SLC13_permease"/>
    <property type="match status" value="1"/>
</dbReference>
<feature type="transmembrane region" description="Helical" evidence="8">
    <location>
        <begin position="212"/>
        <end position="234"/>
    </location>
</feature>
<dbReference type="OrthoDB" id="9766267at2"/>